<evidence type="ECO:0000313" key="2">
    <source>
        <dbReference type="Proteomes" id="UP000003807"/>
    </source>
</evidence>
<organism evidence="1 2">
    <name type="scientific">Finegoldia magna BVS033A4</name>
    <dbReference type="NCBI Taxonomy" id="866773"/>
    <lineage>
        <taxon>Bacteria</taxon>
        <taxon>Bacillati</taxon>
        <taxon>Bacillota</taxon>
        <taxon>Tissierellia</taxon>
        <taxon>Tissierellales</taxon>
        <taxon>Peptoniphilaceae</taxon>
        <taxon>Finegoldia</taxon>
    </lineage>
</organism>
<gene>
    <name evidence="1" type="ORF">HMPREF9289_0711</name>
</gene>
<dbReference type="Proteomes" id="UP000003807">
    <property type="component" value="Unassembled WGS sequence"/>
</dbReference>
<proteinExistence type="predicted"/>
<name>E1KWH2_FINMA</name>
<dbReference type="EMBL" id="AEDP01000018">
    <property type="protein sequence ID" value="EFL54728.1"/>
    <property type="molecule type" value="Genomic_DNA"/>
</dbReference>
<protein>
    <submittedName>
        <fullName evidence="1">Uncharacterized protein</fullName>
    </submittedName>
</protein>
<evidence type="ECO:0000313" key="1">
    <source>
        <dbReference type="EMBL" id="EFL54728.1"/>
    </source>
</evidence>
<accession>E1KWH2</accession>
<dbReference type="AlphaFoldDB" id="E1KWH2"/>
<comment type="caution">
    <text evidence="1">The sequence shown here is derived from an EMBL/GenBank/DDBJ whole genome shotgun (WGS) entry which is preliminary data.</text>
</comment>
<sequence>MKVCKGDNIIWQKEDELVVESEPNFFYKTVVNNSSAIKPNKAYRFSTNAPRIEYTLKVIGVGIYNIKDKDVFLFDRECEIIFGNRSYVKYVASIYSTMDKPNLIINV</sequence>
<reference evidence="1 2" key="1">
    <citation type="submission" date="2010-08" db="EMBL/GenBank/DDBJ databases">
        <authorList>
            <person name="Durkin A.S."/>
            <person name="Madupu R."/>
            <person name="Torralba M."/>
            <person name="Gillis M."/>
            <person name="Methe B."/>
            <person name="Sutton G."/>
            <person name="Nelson K.E."/>
        </authorList>
    </citation>
    <scope>NUCLEOTIDE SEQUENCE [LARGE SCALE GENOMIC DNA]</scope>
    <source>
        <strain evidence="1 2">BVS033A4</strain>
    </source>
</reference>